<dbReference type="NCBIfam" id="TIGR01842">
    <property type="entry name" value="type_I_sec_PrtD"/>
    <property type="match status" value="1"/>
</dbReference>
<dbReference type="AlphaFoldDB" id="I5B1N1"/>
<keyword evidence="4" id="KW-0067">ATP-binding</keyword>
<dbReference type="SUPFAM" id="SSF52540">
    <property type="entry name" value="P-loop containing nucleoside triphosphate hydrolases"/>
    <property type="match status" value="1"/>
</dbReference>
<evidence type="ECO:0000256" key="2">
    <source>
        <dbReference type="ARBA" id="ARBA00022692"/>
    </source>
</evidence>
<dbReference type="GO" id="GO:0034040">
    <property type="term" value="F:ATPase-coupled lipid transmembrane transporter activity"/>
    <property type="evidence" value="ECO:0007669"/>
    <property type="project" value="TreeGrafter"/>
</dbReference>
<sequence length="554" mass="60631">MAAFLKKWKKYFTFAALLSCFVNILQLTFPFYMFTIYGNIVVSYSLLSLKNITVVAFMAVAVLGCFSYLRSRLLAVAGQDLSLGLREQVYSGMVKGSVLNGKNAYQIGLNDLEVLRNYFSTPAIYALFDVPWAPFYLALIYLFHPVLGIIATSGALIMVGLSILQELLIRKSMKMAGQLNIKSHRFVDSFMRNAEVINGMGMIRDISDRFVEKNNRVMINQTKSSYYAGTIQSMIKPLQNIIQILIYCFGAIYAIKEGFDVGLMVAGSIIMGRGFGPLMQFMSSWRTTATAKESYLRLSSFSSMLDRIVPGMPLPPPKGHVCVAGAGYRIPSRVLLKAVSFELPAGELLGVIGPNGAGKTTLCSLLLGILPAFGGKVYLDGKDIFSWDKAQVGPYIGYLPQEIELFPGTVAQNIARLGPVDMDRVEQAIQTCGIQGLVDSFPQGLSTQLEGDKGVRLSGGQKQLVGLARALYGNPRLLVLDEPTSNLDEQGEQLLVNILAGMKERRNCTCIMVSHKPQLLHAMDKVLVINAGQVAMFGPKDAVFAKLSGKQAVL</sequence>
<evidence type="ECO:0000256" key="7">
    <source>
        <dbReference type="SAM" id="Phobius"/>
    </source>
</evidence>
<dbReference type="GO" id="GO:0140359">
    <property type="term" value="F:ABC-type transporter activity"/>
    <property type="evidence" value="ECO:0007669"/>
    <property type="project" value="InterPro"/>
</dbReference>
<dbReference type="PANTHER" id="PTHR24221">
    <property type="entry name" value="ATP-BINDING CASSETTE SUB-FAMILY B"/>
    <property type="match status" value="1"/>
</dbReference>
<evidence type="ECO:0000313" key="10">
    <source>
        <dbReference type="EMBL" id="EIM63394.1"/>
    </source>
</evidence>
<accession>I5B1N1</accession>
<feature type="transmembrane region" description="Helical" evidence="7">
    <location>
        <begin position="12"/>
        <end position="32"/>
    </location>
</feature>
<dbReference type="Gene3D" id="1.20.1560.10">
    <property type="entry name" value="ABC transporter type 1, transmembrane domain"/>
    <property type="match status" value="1"/>
</dbReference>
<dbReference type="PROSITE" id="PS50893">
    <property type="entry name" value="ABC_TRANSPORTER_2"/>
    <property type="match status" value="1"/>
</dbReference>
<keyword evidence="11" id="KW-1185">Reference proteome</keyword>
<dbReference type="GO" id="GO:0005886">
    <property type="term" value="C:plasma membrane"/>
    <property type="evidence" value="ECO:0007669"/>
    <property type="project" value="UniProtKB-SubCell"/>
</dbReference>
<reference evidence="10 11" key="2">
    <citation type="submission" date="2012-02" db="EMBL/GenBank/DDBJ databases">
        <title>Improved High-Quality Draft sequence of Desulfobacter postgatei 2ac9.</title>
        <authorList>
            <consortium name="US DOE Joint Genome Institute"/>
            <person name="Lucas S."/>
            <person name="Han J."/>
            <person name="Lapidus A."/>
            <person name="Cheng J.-F."/>
            <person name="Goodwin L."/>
            <person name="Pitluck S."/>
            <person name="Peters L."/>
            <person name="Ovchinnikova G."/>
            <person name="Held B."/>
            <person name="Detter J.C."/>
            <person name="Han C."/>
            <person name="Tapia R."/>
            <person name="Land M."/>
            <person name="Hauser L."/>
            <person name="Kyrpides N."/>
            <person name="Ivanova N."/>
            <person name="Pagani I."/>
            <person name="Orellana R."/>
            <person name="Lovley D."/>
            <person name="Woyke T."/>
        </authorList>
    </citation>
    <scope>NUCLEOTIDE SEQUENCE [LARGE SCALE GENOMIC DNA]</scope>
    <source>
        <strain evidence="10 11">2ac9</strain>
    </source>
</reference>
<dbReference type="InterPro" id="IPR003593">
    <property type="entry name" value="AAA+_ATPase"/>
</dbReference>
<dbReference type="SMART" id="SM00382">
    <property type="entry name" value="AAA"/>
    <property type="match status" value="1"/>
</dbReference>
<dbReference type="GO" id="GO:0005524">
    <property type="term" value="F:ATP binding"/>
    <property type="evidence" value="ECO:0007669"/>
    <property type="project" value="UniProtKB-KW"/>
</dbReference>
<dbReference type="Gene3D" id="3.40.50.300">
    <property type="entry name" value="P-loop containing nucleotide triphosphate hydrolases"/>
    <property type="match status" value="1"/>
</dbReference>
<evidence type="ECO:0000259" key="9">
    <source>
        <dbReference type="PROSITE" id="PS50929"/>
    </source>
</evidence>
<comment type="subcellular location">
    <subcellularLocation>
        <location evidence="1">Cell membrane</location>
        <topology evidence="1">Multi-pass membrane protein</topology>
    </subcellularLocation>
</comment>
<proteinExistence type="predicted"/>
<feature type="transmembrane region" description="Helical" evidence="7">
    <location>
        <begin position="149"/>
        <end position="169"/>
    </location>
</feature>
<dbReference type="GO" id="GO:0016887">
    <property type="term" value="F:ATP hydrolysis activity"/>
    <property type="evidence" value="ECO:0007669"/>
    <property type="project" value="InterPro"/>
</dbReference>
<keyword evidence="5 7" id="KW-1133">Transmembrane helix</keyword>
<dbReference type="RefSeq" id="WP_004072455.1">
    <property type="nucleotide sequence ID" value="NZ_CM001488.1"/>
</dbReference>
<evidence type="ECO:0000256" key="4">
    <source>
        <dbReference type="ARBA" id="ARBA00022840"/>
    </source>
</evidence>
<dbReference type="eggNOG" id="COG4618">
    <property type="taxonomic scope" value="Bacteria"/>
</dbReference>
<dbReference type="SUPFAM" id="SSF90123">
    <property type="entry name" value="ABC transporter transmembrane region"/>
    <property type="match status" value="1"/>
</dbReference>
<dbReference type="OrthoDB" id="9772049at2"/>
<feature type="domain" description="ABC transmembrane type-1" evidence="9">
    <location>
        <begin position="14"/>
        <end position="290"/>
    </location>
</feature>
<evidence type="ECO:0000313" key="11">
    <source>
        <dbReference type="Proteomes" id="UP000005778"/>
    </source>
</evidence>
<keyword evidence="2 7" id="KW-0812">Transmembrane</keyword>
<keyword evidence="6 7" id="KW-0472">Membrane</keyword>
<evidence type="ECO:0000256" key="1">
    <source>
        <dbReference type="ARBA" id="ARBA00004651"/>
    </source>
</evidence>
<reference evidence="10 11" key="1">
    <citation type="submission" date="2011-09" db="EMBL/GenBank/DDBJ databases">
        <authorList>
            <consortium name="US DOE Joint Genome Institute (JGI-PGF)"/>
            <person name="Lucas S."/>
            <person name="Han J."/>
            <person name="Lapidus A."/>
            <person name="Cheng J.-F."/>
            <person name="Goodwin L."/>
            <person name="Pitluck S."/>
            <person name="Peters L."/>
            <person name="Land M.L."/>
            <person name="Hauser L."/>
            <person name="Orellana R."/>
            <person name="Lovley D."/>
            <person name="Woyke T.J."/>
        </authorList>
    </citation>
    <scope>NUCLEOTIDE SEQUENCE [LARGE SCALE GENOMIC DNA]</scope>
    <source>
        <strain evidence="10 11">2ac9</strain>
    </source>
</reference>
<dbReference type="InterPro" id="IPR039421">
    <property type="entry name" value="Type_1_exporter"/>
</dbReference>
<dbReference type="PANTHER" id="PTHR24221:SF248">
    <property type="entry name" value="ABC TRANSPORTER TRANSMEMBRANE REGION"/>
    <property type="match status" value="1"/>
</dbReference>
<feature type="transmembrane region" description="Helical" evidence="7">
    <location>
        <begin position="123"/>
        <end position="143"/>
    </location>
</feature>
<evidence type="ECO:0000256" key="5">
    <source>
        <dbReference type="ARBA" id="ARBA00022989"/>
    </source>
</evidence>
<organism evidence="10 11">
    <name type="scientific">Desulfobacter postgatei 2ac9</name>
    <dbReference type="NCBI Taxonomy" id="879212"/>
    <lineage>
        <taxon>Bacteria</taxon>
        <taxon>Pseudomonadati</taxon>
        <taxon>Thermodesulfobacteriota</taxon>
        <taxon>Desulfobacteria</taxon>
        <taxon>Desulfobacterales</taxon>
        <taxon>Desulfobacteraceae</taxon>
        <taxon>Desulfobacter</taxon>
    </lineage>
</organism>
<dbReference type="InterPro" id="IPR047957">
    <property type="entry name" value="ABC_AprD-like_6TM"/>
</dbReference>
<evidence type="ECO:0000259" key="8">
    <source>
        <dbReference type="PROSITE" id="PS50893"/>
    </source>
</evidence>
<dbReference type="InterPro" id="IPR011527">
    <property type="entry name" value="ABC1_TM_dom"/>
</dbReference>
<name>I5B1N1_9BACT</name>
<dbReference type="Proteomes" id="UP000005778">
    <property type="component" value="Chromosome"/>
</dbReference>
<dbReference type="EMBL" id="CM001488">
    <property type="protein sequence ID" value="EIM63394.1"/>
    <property type="molecule type" value="Genomic_DNA"/>
</dbReference>
<dbReference type="CDD" id="cd18586">
    <property type="entry name" value="ABC_6TM_PrtD_like"/>
    <property type="match status" value="1"/>
</dbReference>
<protein>
    <submittedName>
        <fullName evidence="10">Type I secretion system ABC transporter, PrtD family</fullName>
    </submittedName>
</protein>
<dbReference type="STRING" id="879212.DespoDRAFT_01450"/>
<evidence type="ECO:0000256" key="6">
    <source>
        <dbReference type="ARBA" id="ARBA00023136"/>
    </source>
</evidence>
<dbReference type="Pfam" id="PF00664">
    <property type="entry name" value="ABC_membrane"/>
    <property type="match status" value="1"/>
</dbReference>
<dbReference type="InterPro" id="IPR017871">
    <property type="entry name" value="ABC_transporter-like_CS"/>
</dbReference>
<feature type="domain" description="ABC transporter" evidence="8">
    <location>
        <begin position="321"/>
        <end position="554"/>
    </location>
</feature>
<dbReference type="PROSITE" id="PS50929">
    <property type="entry name" value="ABC_TM1F"/>
    <property type="match status" value="1"/>
</dbReference>
<gene>
    <name evidence="10" type="ORF">DespoDRAFT_01450</name>
</gene>
<keyword evidence="3" id="KW-0547">Nucleotide-binding</keyword>
<evidence type="ECO:0000256" key="3">
    <source>
        <dbReference type="ARBA" id="ARBA00022741"/>
    </source>
</evidence>
<dbReference type="GO" id="GO:0030256">
    <property type="term" value="C:type I protein secretion system complex"/>
    <property type="evidence" value="ECO:0007669"/>
    <property type="project" value="InterPro"/>
</dbReference>
<dbReference type="InterPro" id="IPR027417">
    <property type="entry name" value="P-loop_NTPase"/>
</dbReference>
<dbReference type="HOGENOM" id="CLU_000604_95_6_7"/>
<dbReference type="GO" id="GO:0030253">
    <property type="term" value="P:protein secretion by the type I secretion system"/>
    <property type="evidence" value="ECO:0007669"/>
    <property type="project" value="InterPro"/>
</dbReference>
<dbReference type="InterPro" id="IPR036640">
    <property type="entry name" value="ABC1_TM_sf"/>
</dbReference>
<dbReference type="Pfam" id="PF00005">
    <property type="entry name" value="ABC_tran"/>
    <property type="match status" value="1"/>
</dbReference>
<feature type="transmembrane region" description="Helical" evidence="7">
    <location>
        <begin position="52"/>
        <end position="69"/>
    </location>
</feature>
<dbReference type="InterPro" id="IPR010128">
    <property type="entry name" value="ATPase_T1SS_PrtD-like"/>
</dbReference>
<dbReference type="PROSITE" id="PS00211">
    <property type="entry name" value="ABC_TRANSPORTER_1"/>
    <property type="match status" value="1"/>
</dbReference>
<dbReference type="InterPro" id="IPR003439">
    <property type="entry name" value="ABC_transporter-like_ATP-bd"/>
</dbReference>
<feature type="transmembrane region" description="Helical" evidence="7">
    <location>
        <begin position="238"/>
        <end position="255"/>
    </location>
</feature>